<feature type="compositionally biased region" description="Polar residues" evidence="7">
    <location>
        <begin position="99"/>
        <end position="109"/>
    </location>
</feature>
<feature type="region of interest" description="Disordered" evidence="7">
    <location>
        <begin position="82"/>
        <end position="116"/>
    </location>
</feature>
<evidence type="ECO:0000259" key="8">
    <source>
        <dbReference type="PROSITE" id="PS50103"/>
    </source>
</evidence>
<dbReference type="PANTHER" id="PTHR46527:SF1">
    <property type="entry name" value="NUCLEOPORIN NUP42"/>
    <property type="match status" value="1"/>
</dbReference>
<evidence type="ECO:0000313" key="9">
    <source>
        <dbReference type="EMBL" id="KDP27759.1"/>
    </source>
</evidence>
<keyword evidence="5" id="KW-0539">Nucleus</keyword>
<dbReference type="GO" id="GO:0008270">
    <property type="term" value="F:zinc ion binding"/>
    <property type="evidence" value="ECO:0007669"/>
    <property type="project" value="UniProtKB-KW"/>
</dbReference>
<dbReference type="Proteomes" id="UP000027138">
    <property type="component" value="Unassembled WGS sequence"/>
</dbReference>
<dbReference type="Pfam" id="PF00642">
    <property type="entry name" value="zf-CCCH"/>
    <property type="match status" value="1"/>
</dbReference>
<evidence type="ECO:0000256" key="4">
    <source>
        <dbReference type="ARBA" id="ARBA00022833"/>
    </source>
</evidence>
<dbReference type="EMBL" id="KK914798">
    <property type="protein sequence ID" value="KDP27759.1"/>
    <property type="molecule type" value="Genomic_DNA"/>
</dbReference>
<organism evidence="9 10">
    <name type="scientific">Jatropha curcas</name>
    <name type="common">Barbados nut</name>
    <dbReference type="NCBI Taxonomy" id="180498"/>
    <lineage>
        <taxon>Eukaryota</taxon>
        <taxon>Viridiplantae</taxon>
        <taxon>Streptophyta</taxon>
        <taxon>Embryophyta</taxon>
        <taxon>Tracheophyta</taxon>
        <taxon>Spermatophyta</taxon>
        <taxon>Magnoliopsida</taxon>
        <taxon>eudicotyledons</taxon>
        <taxon>Gunneridae</taxon>
        <taxon>Pentapetalae</taxon>
        <taxon>rosids</taxon>
        <taxon>fabids</taxon>
        <taxon>Malpighiales</taxon>
        <taxon>Euphorbiaceae</taxon>
        <taxon>Crotonoideae</taxon>
        <taxon>Jatropheae</taxon>
        <taxon>Jatropha</taxon>
    </lineage>
</organism>
<dbReference type="PANTHER" id="PTHR46527">
    <property type="entry name" value="NUCLEOPORIN-LIKE PROTEIN 2"/>
    <property type="match status" value="1"/>
</dbReference>
<feature type="zinc finger region" description="C3H1-type" evidence="6">
    <location>
        <begin position="2"/>
        <end position="29"/>
    </location>
</feature>
<keyword evidence="2 6" id="KW-0479">Metal-binding</keyword>
<reference evidence="9 10" key="1">
    <citation type="journal article" date="2014" name="PLoS ONE">
        <title>Global Analysis of Gene Expression Profiles in Physic Nut (Jatropha curcas L.) Seedlings Exposed to Salt Stress.</title>
        <authorList>
            <person name="Zhang L."/>
            <person name="Zhang C."/>
            <person name="Wu P."/>
            <person name="Chen Y."/>
            <person name="Li M."/>
            <person name="Jiang H."/>
            <person name="Wu G."/>
        </authorList>
    </citation>
    <scope>NUCLEOTIDE SEQUENCE [LARGE SCALE GENOMIC DNA]</scope>
    <source>
        <strain evidence="10">cv. GZQX0401</strain>
        <tissue evidence="9">Young leaves</tissue>
    </source>
</reference>
<dbReference type="GO" id="GO:0005634">
    <property type="term" value="C:nucleus"/>
    <property type="evidence" value="ECO:0007669"/>
    <property type="project" value="UniProtKB-SubCell"/>
</dbReference>
<evidence type="ECO:0000256" key="6">
    <source>
        <dbReference type="PROSITE-ProRule" id="PRU00723"/>
    </source>
</evidence>
<dbReference type="OrthoDB" id="250836at2759"/>
<proteinExistence type="predicted"/>
<protein>
    <recommendedName>
        <fullName evidence="8">C3H1-type domain-containing protein</fullName>
    </recommendedName>
</protein>
<evidence type="ECO:0000256" key="1">
    <source>
        <dbReference type="ARBA" id="ARBA00004123"/>
    </source>
</evidence>
<evidence type="ECO:0000256" key="7">
    <source>
        <dbReference type="SAM" id="MobiDB-lite"/>
    </source>
</evidence>
<keyword evidence="10" id="KW-1185">Reference proteome</keyword>
<name>A0A067K7I7_JATCU</name>
<dbReference type="STRING" id="180498.A0A067K7I7"/>
<dbReference type="InterPro" id="IPR000571">
    <property type="entry name" value="Znf_CCCH"/>
</dbReference>
<feature type="domain" description="C3H1-type" evidence="8">
    <location>
        <begin position="2"/>
        <end position="29"/>
    </location>
</feature>
<evidence type="ECO:0000256" key="2">
    <source>
        <dbReference type="ARBA" id="ARBA00022723"/>
    </source>
</evidence>
<gene>
    <name evidence="9" type="ORF">JCGZ_19788</name>
</gene>
<dbReference type="AlphaFoldDB" id="A0A067K7I7"/>
<dbReference type="SMART" id="SM00356">
    <property type="entry name" value="ZnF_C3H1"/>
    <property type="match status" value="1"/>
</dbReference>
<evidence type="ECO:0000256" key="5">
    <source>
        <dbReference type="ARBA" id="ARBA00023242"/>
    </source>
</evidence>
<feature type="compositionally biased region" description="Low complexity" evidence="7">
    <location>
        <begin position="30"/>
        <end position="58"/>
    </location>
</feature>
<dbReference type="SUPFAM" id="SSF90229">
    <property type="entry name" value="CCCH zinc finger"/>
    <property type="match status" value="1"/>
</dbReference>
<dbReference type="PROSITE" id="PS50103">
    <property type="entry name" value="ZF_C3H1"/>
    <property type="match status" value="1"/>
</dbReference>
<dbReference type="InterPro" id="IPR051767">
    <property type="entry name" value="Nucleoporin_NUP42"/>
</dbReference>
<evidence type="ECO:0000256" key="3">
    <source>
        <dbReference type="ARBA" id="ARBA00022771"/>
    </source>
</evidence>
<comment type="subcellular location">
    <subcellularLocation>
        <location evidence="1">Nucleus</location>
    </subcellularLocation>
</comment>
<keyword evidence="4 6" id="KW-0862">Zinc</keyword>
<feature type="region of interest" description="Disordered" evidence="7">
    <location>
        <begin position="30"/>
        <end position="65"/>
    </location>
</feature>
<keyword evidence="3 6" id="KW-0863">Zinc-finger</keyword>
<dbReference type="InterPro" id="IPR036855">
    <property type="entry name" value="Znf_CCCH_sf"/>
</dbReference>
<evidence type="ECO:0000313" key="10">
    <source>
        <dbReference type="Proteomes" id="UP000027138"/>
    </source>
</evidence>
<accession>A0A067K7I7</accession>
<sequence>MPFKKELCRNFQRGSCQYGERCKFLHPIQQQQQKPNNNNPFGFGSQQQQQQNRSSNPFGFGVQSKAANDFGNKQQQQFKPFENKWTRFSPISNGGGGSQSRQPDNQPQAVNHKCTDPESCKREIIEDFEHEKPLWKLTCYGHSKKGPCDIFGDVSYEELRAVAYDDAKRGLSLQSIVERERNLLNSKLIEFENLIRNPYVAPAKSALSQSPFAGVTPPAIATSDQNNAPPLVSSFSQLGPSLNVESGTRPLAPSSHAFGQANLFANSTSTGFGMRPSSSSNNAFGQPNILSNSSQTSGSFGISNFAPANSGSISSQLPNQASGNPFSSNVAGFSNSSAIINQSNPFDSSAVTKQVTNSSTAQHVIISNSPNLASNAVGQATEHIHSTNGMQKGAVDASIWLKESWNPGEIPEEAPPDQYI</sequence>
<dbReference type="Gene3D" id="4.10.1000.10">
    <property type="entry name" value="Zinc finger, CCCH-type"/>
    <property type="match status" value="1"/>
</dbReference>